<dbReference type="AlphaFoldDB" id="U1SJI1"/>
<keyword evidence="2" id="KW-1185">Reference proteome</keyword>
<accession>U1SJI1</accession>
<dbReference type="Gene3D" id="1.10.1220.10">
    <property type="entry name" value="Met repressor-like"/>
    <property type="match status" value="1"/>
</dbReference>
<dbReference type="NCBIfam" id="TIGR02384">
    <property type="entry name" value="RelB_DinJ"/>
    <property type="match status" value="1"/>
</dbReference>
<protein>
    <submittedName>
        <fullName evidence="1">Addiction module antitoxin, RelB/DinJ family</fullName>
    </submittedName>
</protein>
<dbReference type="RefSeq" id="WP_021617179.1">
    <property type="nucleotide sequence ID" value="NZ_KE952634.1"/>
</dbReference>
<dbReference type="Proteomes" id="UP000016519">
    <property type="component" value="Unassembled WGS sequence"/>
</dbReference>
<dbReference type="GeneID" id="35867965"/>
<dbReference type="Pfam" id="PF04221">
    <property type="entry name" value="RelB"/>
    <property type="match status" value="1"/>
</dbReference>
<dbReference type="InterPro" id="IPR007337">
    <property type="entry name" value="RelB/DinJ"/>
</dbReference>
<evidence type="ECO:0000313" key="1">
    <source>
        <dbReference type="EMBL" id="ERH32123.1"/>
    </source>
</evidence>
<gene>
    <name evidence="1" type="ORF">HMPREF9244_00016</name>
</gene>
<dbReference type="STRING" id="419015.HMPREF3214_00017"/>
<reference evidence="1 2" key="1">
    <citation type="submission" date="2013-08" db="EMBL/GenBank/DDBJ databases">
        <authorList>
            <person name="Weinstock G."/>
            <person name="Sodergren E."/>
            <person name="Wylie T."/>
            <person name="Fulton L."/>
            <person name="Fulton R."/>
            <person name="Fronick C."/>
            <person name="O'Laughlin M."/>
            <person name="Godfrey J."/>
            <person name="Miner T."/>
            <person name="Herter B."/>
            <person name="Appelbaum E."/>
            <person name="Cordes M."/>
            <person name="Lek S."/>
            <person name="Wollam A."/>
            <person name="Pepin K.H."/>
            <person name="Palsikar V.B."/>
            <person name="Mitreva M."/>
            <person name="Wilson R.K."/>
        </authorList>
    </citation>
    <scope>NUCLEOTIDE SEQUENCE [LARGE SCALE GENOMIC DNA]</scope>
    <source>
        <strain evidence="1 2">F0580</strain>
    </source>
</reference>
<evidence type="ECO:0000313" key="2">
    <source>
        <dbReference type="Proteomes" id="UP000016519"/>
    </source>
</evidence>
<comment type="caution">
    <text evidence="1">The sequence shown here is derived from an EMBL/GenBank/DDBJ whole genome shotgun (WGS) entry which is preliminary data.</text>
</comment>
<dbReference type="GO" id="GO:0006355">
    <property type="term" value="P:regulation of DNA-templated transcription"/>
    <property type="evidence" value="ECO:0007669"/>
    <property type="project" value="InterPro"/>
</dbReference>
<organism evidence="1 2">
    <name type="scientific">Alloscardovia omnicolens F0580</name>
    <dbReference type="NCBI Taxonomy" id="1321816"/>
    <lineage>
        <taxon>Bacteria</taxon>
        <taxon>Bacillati</taxon>
        <taxon>Actinomycetota</taxon>
        <taxon>Actinomycetes</taxon>
        <taxon>Bifidobacteriales</taxon>
        <taxon>Bifidobacteriaceae</taxon>
        <taxon>Alloscardovia</taxon>
    </lineage>
</organism>
<name>U1SJI1_9BIFI</name>
<sequence length="122" mass="14044">MQEIIRNTKVSFCIQNVYNRYYLQGSYYGKDIKYQRSHGTSNKKQAEELFGSFGISVTDAINIFIHTSLLEGGFPFAIKQPRYNKETEAAMVEARRIMSGEIPAKRYTSIEDLLSDIENEDD</sequence>
<dbReference type="HOGENOM" id="CLU_2021849_0_0_11"/>
<dbReference type="InterPro" id="IPR013321">
    <property type="entry name" value="Arc_rbn_hlx_hlx"/>
</dbReference>
<dbReference type="EMBL" id="AWSI01000003">
    <property type="protein sequence ID" value="ERH32123.1"/>
    <property type="molecule type" value="Genomic_DNA"/>
</dbReference>
<proteinExistence type="predicted"/>